<dbReference type="InterPro" id="IPR023845">
    <property type="entry name" value="DUF3817_TM"/>
</dbReference>
<feature type="transmembrane region" description="Helical" evidence="6">
    <location>
        <begin position="65"/>
        <end position="84"/>
    </location>
</feature>
<accession>A0A5M4FCN7</accession>
<evidence type="ECO:0000256" key="6">
    <source>
        <dbReference type="SAM" id="Phobius"/>
    </source>
</evidence>
<keyword evidence="5 6" id="KW-0472">Membrane</keyword>
<evidence type="ECO:0000256" key="2">
    <source>
        <dbReference type="ARBA" id="ARBA00022475"/>
    </source>
</evidence>
<keyword evidence="9" id="KW-1185">Reference proteome</keyword>
<dbReference type="GO" id="GO:0005886">
    <property type="term" value="C:plasma membrane"/>
    <property type="evidence" value="ECO:0007669"/>
    <property type="project" value="UniProtKB-SubCell"/>
</dbReference>
<dbReference type="PANTHER" id="PTHR40077">
    <property type="entry name" value="MEMBRANE PROTEIN-RELATED"/>
    <property type="match status" value="1"/>
</dbReference>
<comment type="subcellular location">
    <subcellularLocation>
        <location evidence="1">Cell membrane</location>
        <topology evidence="1">Multi-pass membrane protein</topology>
    </subcellularLocation>
</comment>
<name>A0A5M4FCN7_9ACTN</name>
<dbReference type="AlphaFoldDB" id="A0A5M4FCN7"/>
<evidence type="ECO:0000256" key="4">
    <source>
        <dbReference type="ARBA" id="ARBA00022989"/>
    </source>
</evidence>
<keyword evidence="3 6" id="KW-0812">Transmembrane</keyword>
<evidence type="ECO:0000313" key="9">
    <source>
        <dbReference type="Proteomes" id="UP000380867"/>
    </source>
</evidence>
<evidence type="ECO:0000256" key="1">
    <source>
        <dbReference type="ARBA" id="ARBA00004651"/>
    </source>
</evidence>
<dbReference type="PANTHER" id="PTHR40077:SF2">
    <property type="entry name" value="MEMBRANE PROTEIN"/>
    <property type="match status" value="1"/>
</dbReference>
<reference evidence="8" key="1">
    <citation type="submission" date="2019-09" db="EMBL/GenBank/DDBJ databases">
        <authorList>
            <person name="Li J."/>
        </authorList>
    </citation>
    <scope>NUCLEOTIDE SEQUENCE [LARGE SCALE GENOMIC DNA]</scope>
    <source>
        <strain evidence="8">JCM 14732</strain>
    </source>
</reference>
<feature type="transmembrane region" description="Helical" evidence="6">
    <location>
        <begin position="41"/>
        <end position="58"/>
    </location>
</feature>
<keyword evidence="4 6" id="KW-1133">Transmembrane helix</keyword>
<dbReference type="OrthoDB" id="9342687at2"/>
<sequence>MAWIVGTLIIILYVAVAVKYLATDGTDLQRTGSDVTSVVGLAHGWLYMVYLVLVAVLARRTRWSIPFTITTLLVGLVPVATFWAERRATALVLAATPSSTSAASGV</sequence>
<keyword evidence="2" id="KW-1003">Cell membrane</keyword>
<evidence type="ECO:0000259" key="7">
    <source>
        <dbReference type="Pfam" id="PF12823"/>
    </source>
</evidence>
<feature type="domain" description="DUF3817" evidence="7">
    <location>
        <begin position="1"/>
        <end position="89"/>
    </location>
</feature>
<proteinExistence type="predicted"/>
<dbReference type="Pfam" id="PF12823">
    <property type="entry name" value="DUF3817"/>
    <property type="match status" value="1"/>
</dbReference>
<evidence type="ECO:0000256" key="3">
    <source>
        <dbReference type="ARBA" id="ARBA00022692"/>
    </source>
</evidence>
<dbReference type="Proteomes" id="UP000380867">
    <property type="component" value="Unassembled WGS sequence"/>
</dbReference>
<protein>
    <submittedName>
        <fullName evidence="8">DUF3817 domain-containing protein</fullName>
    </submittedName>
</protein>
<organism evidence="8 9">
    <name type="scientific">Aeromicrobium ginsengisoli</name>
    <dbReference type="NCBI Taxonomy" id="363867"/>
    <lineage>
        <taxon>Bacteria</taxon>
        <taxon>Bacillati</taxon>
        <taxon>Actinomycetota</taxon>
        <taxon>Actinomycetes</taxon>
        <taxon>Propionibacteriales</taxon>
        <taxon>Nocardioidaceae</taxon>
        <taxon>Aeromicrobium</taxon>
    </lineage>
</organism>
<evidence type="ECO:0000313" key="8">
    <source>
        <dbReference type="EMBL" id="KAA1396158.1"/>
    </source>
</evidence>
<dbReference type="EMBL" id="SDPQ02000003">
    <property type="protein sequence ID" value="KAA1396158.1"/>
    <property type="molecule type" value="Genomic_DNA"/>
</dbReference>
<comment type="caution">
    <text evidence="8">The sequence shown here is derived from an EMBL/GenBank/DDBJ whole genome shotgun (WGS) entry which is preliminary data.</text>
</comment>
<dbReference type="NCBIfam" id="TIGR03954">
    <property type="entry name" value="integ_memb_HG"/>
    <property type="match status" value="1"/>
</dbReference>
<evidence type="ECO:0000256" key="5">
    <source>
        <dbReference type="ARBA" id="ARBA00023136"/>
    </source>
</evidence>
<gene>
    <name evidence="8" type="ORF">ESP70_016520</name>
</gene>